<evidence type="ECO:0000313" key="2">
    <source>
        <dbReference type="EMBL" id="CAE8583911.1"/>
    </source>
</evidence>
<dbReference type="AlphaFoldDB" id="A0A813DCH1"/>
<feature type="region of interest" description="Disordered" evidence="1">
    <location>
        <begin position="1"/>
        <end position="56"/>
    </location>
</feature>
<keyword evidence="3" id="KW-1185">Reference proteome</keyword>
<accession>A0A813DCH1</accession>
<protein>
    <submittedName>
        <fullName evidence="2">Uncharacterized protein</fullName>
    </submittedName>
</protein>
<comment type="caution">
    <text evidence="2">The sequence shown here is derived from an EMBL/GenBank/DDBJ whole genome shotgun (WGS) entry which is preliminary data.</text>
</comment>
<name>A0A813DCH1_POLGL</name>
<feature type="compositionally biased region" description="Low complexity" evidence="1">
    <location>
        <begin position="1"/>
        <end position="54"/>
    </location>
</feature>
<feature type="non-terminal residue" evidence="2">
    <location>
        <position position="1"/>
    </location>
</feature>
<organism evidence="2 3">
    <name type="scientific">Polarella glacialis</name>
    <name type="common">Dinoflagellate</name>
    <dbReference type="NCBI Taxonomy" id="89957"/>
    <lineage>
        <taxon>Eukaryota</taxon>
        <taxon>Sar</taxon>
        <taxon>Alveolata</taxon>
        <taxon>Dinophyceae</taxon>
        <taxon>Suessiales</taxon>
        <taxon>Suessiaceae</taxon>
        <taxon>Polarella</taxon>
    </lineage>
</organism>
<gene>
    <name evidence="2" type="ORF">PGLA1383_LOCUS2857</name>
</gene>
<proteinExistence type="predicted"/>
<evidence type="ECO:0000256" key="1">
    <source>
        <dbReference type="SAM" id="MobiDB-lite"/>
    </source>
</evidence>
<reference evidence="2" key="1">
    <citation type="submission" date="2021-02" db="EMBL/GenBank/DDBJ databases">
        <authorList>
            <person name="Dougan E. K."/>
            <person name="Rhodes N."/>
            <person name="Thang M."/>
            <person name="Chan C."/>
        </authorList>
    </citation>
    <scope>NUCLEOTIDE SEQUENCE</scope>
</reference>
<sequence length="143" mass="14687">NNSNYINNNNNNDCNNINNNHSNSSNINNNNNNDSNNINNNHSNSSNNNNNNNNAGLVIARIPCDGPHGGPAWAPLEHLCSSSVPACAGTARGVYHSGSGAEASPHGARACEASGKKPAVGPSATRERTDSVLTAAAAGIDNT</sequence>
<dbReference type="EMBL" id="CAJNNV010000936">
    <property type="protein sequence ID" value="CAE8583911.1"/>
    <property type="molecule type" value="Genomic_DNA"/>
</dbReference>
<dbReference type="Proteomes" id="UP000654075">
    <property type="component" value="Unassembled WGS sequence"/>
</dbReference>
<evidence type="ECO:0000313" key="3">
    <source>
        <dbReference type="Proteomes" id="UP000654075"/>
    </source>
</evidence>
<feature type="region of interest" description="Disordered" evidence="1">
    <location>
        <begin position="96"/>
        <end position="143"/>
    </location>
</feature>